<dbReference type="EnsemblPlants" id="TraesCS3B02G394700.1">
    <property type="protein sequence ID" value="TraesCS3B02G394700.1.cds1"/>
    <property type="gene ID" value="TraesCS3B02G394700"/>
</dbReference>
<dbReference type="Gramene" id="TraesARI3B03G01737640.1">
    <property type="protein sequence ID" value="TraesARI3B03G01737640.1.CDS1"/>
    <property type="gene ID" value="TraesARI3B03G01737640"/>
</dbReference>
<dbReference type="InterPro" id="IPR056594">
    <property type="entry name" value="AT5G49610-like_b-prop"/>
</dbReference>
<name>A0A3B6FW22_WHEAT</name>
<dbReference type="Gramene" id="TraesLDM3B03G01707400.1">
    <property type="protein sequence ID" value="TraesLDM3B03G01707400.1.CDS1"/>
    <property type="gene ID" value="TraesLDM3B03G01707400"/>
</dbReference>
<dbReference type="Proteomes" id="UP000019116">
    <property type="component" value="Chromosome 3B"/>
</dbReference>
<reference evidence="2" key="2">
    <citation type="submission" date="2018-10" db="UniProtKB">
        <authorList>
            <consortium name="EnsemblPlants"/>
        </authorList>
    </citation>
    <scope>IDENTIFICATION</scope>
</reference>
<accession>A0A3B6FW22</accession>
<dbReference type="Pfam" id="PF23635">
    <property type="entry name" value="Beta-prop_AT5G49610-like"/>
    <property type="match status" value="1"/>
</dbReference>
<reference evidence="2" key="1">
    <citation type="submission" date="2018-08" db="EMBL/GenBank/DDBJ databases">
        <authorList>
            <person name="Rossello M."/>
        </authorList>
    </citation>
    <scope>NUCLEOTIDE SEQUENCE [LARGE SCALE GENOMIC DNA]</scope>
    <source>
        <strain evidence="2">cv. Chinese Spring</strain>
    </source>
</reference>
<feature type="domain" description="F-box protein AT5G49610-like beta-propeller" evidence="1">
    <location>
        <begin position="183"/>
        <end position="392"/>
    </location>
</feature>
<dbReference type="Gramene" id="TraesCLE_scaffold_097775_01G000200.1">
    <property type="protein sequence ID" value="TraesCLE_scaffold_097775_01G000200.1"/>
    <property type="gene ID" value="TraesCLE_scaffold_097775_01G000200"/>
</dbReference>
<dbReference type="PANTHER" id="PTHR33207">
    <property type="entry name" value="F-BOX DOMAIN CONTAINING PROTEIN-RELATED"/>
    <property type="match status" value="1"/>
</dbReference>
<protein>
    <recommendedName>
        <fullName evidence="1">F-box protein AT5G49610-like beta-propeller domain-containing protein</fullName>
    </recommendedName>
</protein>
<sequence>MSQVLSLDYLLEDVLVRVDGVRSMLHCGVVSKAWASAALREEMLVKFMAVRSPPLLGIVVEYGVWGHDMRYVEFTPMPGMDSPVHEHALEVEAAFAGDFSLDTVLFSGYGEVVVREKMAPRGYCKRSIVEPITTTRHLLPSDDFFQEAPASICACFVVIYGVKVFFDGYPQVHDAPYIHPGAYCLRVCTLLEGRWWVSVSFPIMHDPPCIPHENPRGLVIDGVLYMMYALGVLFSCELSSGAFGIVNLPESFSTAVDMDYTIARSGKSELCIVRLVGCSMQQWSCDMAGQDKNWILRSTYNLRQLFDCHIPASFWESRGRGGESSAGDPVSYSMKIRAAGENFAYAIITFDFCPWIYMIDTDKKKVVKLINSFNPVSVLSVTTVCMPWPKTFPRE</sequence>
<dbReference type="Gramene" id="TraesCS3B02G394700.1">
    <property type="protein sequence ID" value="TraesCS3B02G394700.1.cds1"/>
    <property type="gene ID" value="TraesCS3B02G394700"/>
</dbReference>
<organism evidence="2">
    <name type="scientific">Triticum aestivum</name>
    <name type="common">Wheat</name>
    <dbReference type="NCBI Taxonomy" id="4565"/>
    <lineage>
        <taxon>Eukaryota</taxon>
        <taxon>Viridiplantae</taxon>
        <taxon>Streptophyta</taxon>
        <taxon>Embryophyta</taxon>
        <taxon>Tracheophyta</taxon>
        <taxon>Spermatophyta</taxon>
        <taxon>Magnoliopsida</taxon>
        <taxon>Liliopsida</taxon>
        <taxon>Poales</taxon>
        <taxon>Poaceae</taxon>
        <taxon>BOP clade</taxon>
        <taxon>Pooideae</taxon>
        <taxon>Triticodae</taxon>
        <taxon>Triticeae</taxon>
        <taxon>Triticinae</taxon>
        <taxon>Triticum</taxon>
    </lineage>
</organism>
<dbReference type="Gramene" id="TraesJUL3B03G01723050.1">
    <property type="protein sequence ID" value="TraesJUL3B03G01723050.1.CDS1"/>
    <property type="gene ID" value="TraesJUL3B03G01723050"/>
</dbReference>
<dbReference type="Gramene" id="TraesCS3B03G0984800.1">
    <property type="protein sequence ID" value="TraesCS3B03G0984800.1.CDS1"/>
    <property type="gene ID" value="TraesCS3B03G0984800"/>
</dbReference>
<keyword evidence="3" id="KW-1185">Reference proteome</keyword>
<evidence type="ECO:0000313" key="2">
    <source>
        <dbReference type="EnsemblPlants" id="TraesCS3B02G394700.1.cds1"/>
    </source>
</evidence>
<dbReference type="AlphaFoldDB" id="A0A3B6FW22"/>
<evidence type="ECO:0000259" key="1">
    <source>
        <dbReference type="Pfam" id="PF23635"/>
    </source>
</evidence>
<dbReference type="Gramene" id="TraesMAC3B03G01709900.1">
    <property type="protein sequence ID" value="TraesMAC3B03G01709900.1.CDS1"/>
    <property type="gene ID" value="TraesMAC3B03G01709900"/>
</dbReference>
<evidence type="ECO:0000313" key="3">
    <source>
        <dbReference type="Proteomes" id="UP000019116"/>
    </source>
</evidence>
<proteinExistence type="predicted"/>